<dbReference type="Gene3D" id="6.10.250.1090">
    <property type="match status" value="1"/>
</dbReference>
<organism evidence="8">
    <name type="scientific">Magnetococcus massalia (strain MO-1)</name>
    <dbReference type="NCBI Taxonomy" id="451514"/>
    <lineage>
        <taxon>Bacteria</taxon>
        <taxon>Pseudomonadati</taxon>
        <taxon>Pseudomonadota</taxon>
        <taxon>Magnetococcia</taxon>
        <taxon>Magnetococcales</taxon>
        <taxon>Magnetococcaceae</taxon>
        <taxon>Magnetococcus</taxon>
    </lineage>
</organism>
<dbReference type="InterPro" id="IPR000510">
    <property type="entry name" value="Nase/OxRdtase_comp1"/>
</dbReference>
<comment type="function">
    <text evidence="1">This protein may play a role in the biosynthesis of the prosthetic group of nitrogenase (FeMo cofactor).</text>
</comment>
<dbReference type="UniPathway" id="UPA00782"/>
<protein>
    <recommendedName>
        <fullName evidence="4">Nitrogenase iron-molybdenum cofactor biosynthesis protein NifN</fullName>
    </recommendedName>
</protein>
<reference evidence="8" key="1">
    <citation type="submission" date="2015-04" db="EMBL/GenBank/DDBJ databases">
        <authorList>
            <person name="Syromyatnikov M.Y."/>
            <person name="Popov V.N."/>
        </authorList>
    </citation>
    <scope>NUCLEOTIDE SEQUENCE</scope>
    <source>
        <strain evidence="8">MO-1</strain>
    </source>
</reference>
<evidence type="ECO:0000259" key="7">
    <source>
        <dbReference type="Pfam" id="PF00148"/>
    </source>
</evidence>
<keyword evidence="8" id="KW-0560">Oxidoreductase</keyword>
<gene>
    <name evidence="8" type="primary">nifN</name>
    <name evidence="8" type="ORF">MAGMO_0384</name>
</gene>
<name>A0A1S7LFK5_MAGMO</name>
<evidence type="ECO:0000256" key="3">
    <source>
        <dbReference type="ARBA" id="ARBA00011002"/>
    </source>
</evidence>
<accession>A0A1S7LFK5</accession>
<dbReference type="EMBL" id="LO017727">
    <property type="protein sequence ID" value="CRH04596.1"/>
    <property type="molecule type" value="Genomic_DNA"/>
</dbReference>
<dbReference type="InterPro" id="IPR000318">
    <property type="entry name" value="Nase_comp1_CS"/>
</dbReference>
<evidence type="ECO:0000256" key="2">
    <source>
        <dbReference type="ARBA" id="ARBA00005155"/>
    </source>
</evidence>
<evidence type="ECO:0000256" key="6">
    <source>
        <dbReference type="RuleBase" id="RU004021"/>
    </source>
</evidence>
<evidence type="ECO:0000256" key="4">
    <source>
        <dbReference type="ARBA" id="ARBA00013282"/>
    </source>
</evidence>
<sequence>MATLIKRKKALAVEPAKASQPVGATLAFMGIDGSIPMLHGSQGCTAFAKVFFVRHFREPIPLQTTAMDQVSTVMGGDDNIIEGLNVLCGNSQTRVVGLVTTGLTECQGSDIHRIVQQFRSRYPEHAETEVVAVNTPDFSGALESGYGRAVGAFIREWVPEKRLGVLERDAKRINVLAGPNLTPGDIEGLKDILRDFDLRPVVMPDISISLDGHLADSDFSPVTTGGATIEDFKTAGEAHATLVIGSGMKISAEQLKARTGVEDHYFESLMGAASMDRLLMLLSKLSGQPVPARYTHQRRQYQDALLDTHFFLTRRRAAIAGDPEMLLAWKPLLDECGLQAPAVVTSMGSQELADSNYDRIKIGDLEDLQDIALESEVDIFIGNSHVAELAERTHRPMLRAGYPLYDWIGAQSRCWIGYQGSRQALFDLANGLMHREKHGLEPYVSIYKQPVNDTAAAEEALSHGSYPASAARG</sequence>
<evidence type="ECO:0000256" key="1">
    <source>
        <dbReference type="ARBA" id="ARBA00003171"/>
    </source>
</evidence>
<dbReference type="PROSITE" id="PS00699">
    <property type="entry name" value="NITROGENASE_1_1"/>
    <property type="match status" value="1"/>
</dbReference>
<dbReference type="GO" id="GO:0016163">
    <property type="term" value="F:nitrogenase activity"/>
    <property type="evidence" value="ECO:0007669"/>
    <property type="project" value="InterPro"/>
</dbReference>
<dbReference type="SUPFAM" id="SSF53807">
    <property type="entry name" value="Helical backbone' metal receptor"/>
    <property type="match status" value="1"/>
</dbReference>
<dbReference type="Pfam" id="PF00148">
    <property type="entry name" value="Oxidored_nitro"/>
    <property type="match status" value="1"/>
</dbReference>
<comment type="pathway">
    <text evidence="2">Cofactor biosynthesis; Fe-Mo cofactor biosynthesis.</text>
</comment>
<dbReference type="GO" id="GO:0065003">
    <property type="term" value="P:protein-containing complex assembly"/>
    <property type="evidence" value="ECO:0007669"/>
    <property type="project" value="InterPro"/>
</dbReference>
<dbReference type="InterPro" id="IPR005975">
    <property type="entry name" value="Nase_Mo-Fe_CF"/>
</dbReference>
<dbReference type="PANTHER" id="PTHR33712:SF7">
    <property type="entry name" value="LIGHT-INDEPENDENT PROTOCHLOROPHYLLIDE REDUCTASE SUBUNIT B"/>
    <property type="match status" value="1"/>
</dbReference>
<keyword evidence="5 6" id="KW-0535">Nitrogen fixation</keyword>
<proteinExistence type="inferred from homology"/>
<dbReference type="CDD" id="cd01966">
    <property type="entry name" value="Nitrogenase_NifN_1"/>
    <property type="match status" value="1"/>
</dbReference>
<dbReference type="InterPro" id="IPR050152">
    <property type="entry name" value="ChlB/BchB/BchZ"/>
</dbReference>
<evidence type="ECO:0000313" key="8">
    <source>
        <dbReference type="EMBL" id="CRH04596.1"/>
    </source>
</evidence>
<evidence type="ECO:0000256" key="5">
    <source>
        <dbReference type="ARBA" id="ARBA00023231"/>
    </source>
</evidence>
<dbReference type="Gene3D" id="3.40.50.1980">
    <property type="entry name" value="Nitrogenase molybdenum iron protein domain"/>
    <property type="match status" value="3"/>
</dbReference>
<dbReference type="PANTHER" id="PTHR33712">
    <property type="entry name" value="LIGHT-INDEPENDENT PROTOCHLOROPHYLLIDE REDUCTASE SUBUNIT B"/>
    <property type="match status" value="1"/>
</dbReference>
<feature type="domain" description="Nitrogenase/oxidoreductase component 1" evidence="7">
    <location>
        <begin position="19"/>
        <end position="432"/>
    </location>
</feature>
<comment type="similarity">
    <text evidence="3 6">Belongs to the NifD/NifK/NifE/NifN family.</text>
</comment>
<dbReference type="NCBIfam" id="TIGR01285">
    <property type="entry name" value="nifN"/>
    <property type="match status" value="1"/>
</dbReference>
<dbReference type="AlphaFoldDB" id="A0A1S7LFK5"/>